<dbReference type="SMART" id="SM00248">
    <property type="entry name" value="ANK"/>
    <property type="match status" value="7"/>
</dbReference>
<dbReference type="Pfam" id="PF00023">
    <property type="entry name" value="Ank"/>
    <property type="match status" value="1"/>
</dbReference>
<keyword evidence="1" id="KW-0677">Repeat</keyword>
<accession>A0AAD4CAQ6</accession>
<dbReference type="InterPro" id="IPR036770">
    <property type="entry name" value="Ankyrin_rpt-contain_sf"/>
</dbReference>
<feature type="repeat" description="ANK" evidence="3">
    <location>
        <begin position="121"/>
        <end position="153"/>
    </location>
</feature>
<dbReference type="PANTHER" id="PTHR24198:SF165">
    <property type="entry name" value="ANKYRIN REPEAT-CONTAINING PROTEIN-RELATED"/>
    <property type="match status" value="1"/>
</dbReference>
<comment type="caution">
    <text evidence="4">The sequence shown here is derived from an EMBL/GenBank/DDBJ whole genome shotgun (WGS) entry which is preliminary data.</text>
</comment>
<reference evidence="4" key="2">
    <citation type="submission" date="2020-02" db="EMBL/GenBank/DDBJ databases">
        <authorList>
            <person name="Gilchrist C.L.M."/>
            <person name="Chooi Y.-H."/>
        </authorList>
    </citation>
    <scope>NUCLEOTIDE SEQUENCE</scope>
    <source>
        <strain evidence="4">MST-FP2251</strain>
    </source>
</reference>
<name>A0AAD4CAQ6_ASPNN</name>
<dbReference type="PROSITE" id="PS50297">
    <property type="entry name" value="ANK_REP_REGION"/>
    <property type="match status" value="3"/>
</dbReference>
<dbReference type="Pfam" id="PF12796">
    <property type="entry name" value="Ank_2"/>
    <property type="match status" value="2"/>
</dbReference>
<keyword evidence="5" id="KW-1185">Reference proteome</keyword>
<evidence type="ECO:0000313" key="5">
    <source>
        <dbReference type="Proteomes" id="UP001194746"/>
    </source>
</evidence>
<dbReference type="PANTHER" id="PTHR24198">
    <property type="entry name" value="ANKYRIN REPEAT AND PROTEIN KINASE DOMAIN-CONTAINING PROTEIN"/>
    <property type="match status" value="1"/>
</dbReference>
<dbReference type="SUPFAM" id="SSF48403">
    <property type="entry name" value="Ankyrin repeat"/>
    <property type="match status" value="1"/>
</dbReference>
<protein>
    <submittedName>
        <fullName evidence="4">Uncharacterized protein</fullName>
    </submittedName>
</protein>
<evidence type="ECO:0000256" key="2">
    <source>
        <dbReference type="ARBA" id="ARBA00023043"/>
    </source>
</evidence>
<proteinExistence type="predicted"/>
<dbReference type="PROSITE" id="PS50088">
    <property type="entry name" value="ANK_REPEAT"/>
    <property type="match status" value="3"/>
</dbReference>
<gene>
    <name evidence="4" type="ORF">FE257_004350</name>
</gene>
<organism evidence="4 5">
    <name type="scientific">Aspergillus nanangensis</name>
    <dbReference type="NCBI Taxonomy" id="2582783"/>
    <lineage>
        <taxon>Eukaryota</taxon>
        <taxon>Fungi</taxon>
        <taxon>Dikarya</taxon>
        <taxon>Ascomycota</taxon>
        <taxon>Pezizomycotina</taxon>
        <taxon>Eurotiomycetes</taxon>
        <taxon>Eurotiomycetidae</taxon>
        <taxon>Eurotiales</taxon>
        <taxon>Aspergillaceae</taxon>
        <taxon>Aspergillus</taxon>
        <taxon>Aspergillus subgen. Circumdati</taxon>
    </lineage>
</organism>
<dbReference type="PRINTS" id="PR01415">
    <property type="entry name" value="ANKYRIN"/>
</dbReference>
<reference evidence="4" key="1">
    <citation type="journal article" date="2019" name="Beilstein J. Org. Chem.">
        <title>Nanangenines: drimane sesquiterpenoids as the dominant metabolite cohort of a novel Australian fungus, Aspergillus nanangensis.</title>
        <authorList>
            <person name="Lacey H.J."/>
            <person name="Gilchrist C.L.M."/>
            <person name="Crombie A."/>
            <person name="Kalaitzis J.A."/>
            <person name="Vuong D."/>
            <person name="Rutledge P.J."/>
            <person name="Turner P."/>
            <person name="Pitt J.I."/>
            <person name="Lacey E."/>
            <person name="Chooi Y.H."/>
            <person name="Piggott A.M."/>
        </authorList>
    </citation>
    <scope>NUCLEOTIDE SEQUENCE</scope>
    <source>
        <strain evidence="4">MST-FP2251</strain>
    </source>
</reference>
<evidence type="ECO:0000256" key="1">
    <source>
        <dbReference type="ARBA" id="ARBA00022737"/>
    </source>
</evidence>
<sequence>MAFLKSGEVCLKYLDTDSSMSKLLAQLAALQGDTRTMELLLVRDNVDFNVRNIFGHTLLYLAAQNGHKEVLTLLINEGADINSRDYNNKSPLEAAAANCYLEVAECLLRRAGIEFDPTGEYGSMLFHLAARRGHTDTLQLLIVKGADVNAKDRHGKTPIESVASIPQLGVAEILLGRDDVEWDPTRKFCEKLLYVAVEAGHHALICGLVAKGVDVNAVENYGTAPLHIAALHFETWTPLHYAAWEGQLEMTKLLLENGANVHAETDEGETALFYAFKHNELKRLLEKY</sequence>
<dbReference type="InterPro" id="IPR002110">
    <property type="entry name" value="Ankyrin_rpt"/>
</dbReference>
<dbReference type="EMBL" id="VCAU01000194">
    <property type="protein sequence ID" value="KAF9882994.1"/>
    <property type="molecule type" value="Genomic_DNA"/>
</dbReference>
<feature type="repeat" description="ANK" evidence="3">
    <location>
        <begin position="234"/>
        <end position="266"/>
    </location>
</feature>
<dbReference type="AlphaFoldDB" id="A0AAD4CAQ6"/>
<dbReference type="Gene3D" id="1.25.40.20">
    <property type="entry name" value="Ankyrin repeat-containing domain"/>
    <property type="match status" value="2"/>
</dbReference>
<keyword evidence="2 3" id="KW-0040">ANK repeat</keyword>
<evidence type="ECO:0000313" key="4">
    <source>
        <dbReference type="EMBL" id="KAF9882994.1"/>
    </source>
</evidence>
<evidence type="ECO:0000256" key="3">
    <source>
        <dbReference type="PROSITE-ProRule" id="PRU00023"/>
    </source>
</evidence>
<feature type="repeat" description="ANK" evidence="3">
    <location>
        <begin position="54"/>
        <end position="86"/>
    </location>
</feature>
<dbReference type="Proteomes" id="UP001194746">
    <property type="component" value="Unassembled WGS sequence"/>
</dbReference>